<name>A0AAD5SML2_9FUNG</name>
<comment type="caution">
    <text evidence="1">The sequence shown here is derived from an EMBL/GenBank/DDBJ whole genome shotgun (WGS) entry which is preliminary data.</text>
</comment>
<dbReference type="Proteomes" id="UP001212841">
    <property type="component" value="Unassembled WGS sequence"/>
</dbReference>
<dbReference type="AlphaFoldDB" id="A0AAD5SML2"/>
<proteinExistence type="predicted"/>
<dbReference type="PANTHER" id="PTHR11799:SF12">
    <property type="entry name" value="PARAOXONASE-RELATED"/>
    <property type="match status" value="1"/>
</dbReference>
<keyword evidence="2" id="KW-1185">Reference proteome</keyword>
<sequence>MDTDRIIKLGLDKFPSDQDFVLHGFGLYVSSADANDITLFFINHRRPGSVIDIFSHTLGTSTITYTQTYKHAMLKSPNGIAPLSADSFLVTNDLCNPTGPKRLLELVFRRAGGSIQYHSTTEKAKIVAHDVVYPNGIAFSPATSQAWVCSSTTPELLIYNYDADMNRLKLRERVALLSMCDNVHISPTSGHVYTAGIVNPLAYLKMVKYSKDLGARGGVASRAVRVVNNTGEDVFYGRKYKVETLLVSDGEFMGGGWAVAAPEESRGKVLVGGQYVQGIAVCDLP</sequence>
<dbReference type="InterPro" id="IPR011042">
    <property type="entry name" value="6-blade_b-propeller_TolB-like"/>
</dbReference>
<protein>
    <submittedName>
        <fullName evidence="1">Uncharacterized protein</fullName>
    </submittedName>
</protein>
<accession>A0AAD5SML2</accession>
<gene>
    <name evidence="1" type="ORF">HK097_001496</name>
</gene>
<evidence type="ECO:0000313" key="2">
    <source>
        <dbReference type="Proteomes" id="UP001212841"/>
    </source>
</evidence>
<dbReference type="SUPFAM" id="SSF63829">
    <property type="entry name" value="Calcium-dependent phosphotriesterase"/>
    <property type="match status" value="1"/>
</dbReference>
<dbReference type="PANTHER" id="PTHR11799">
    <property type="entry name" value="PARAOXONASE"/>
    <property type="match status" value="1"/>
</dbReference>
<reference evidence="1" key="1">
    <citation type="submission" date="2020-05" db="EMBL/GenBank/DDBJ databases">
        <title>Phylogenomic resolution of chytrid fungi.</title>
        <authorList>
            <person name="Stajich J.E."/>
            <person name="Amses K."/>
            <person name="Simmons R."/>
            <person name="Seto K."/>
            <person name="Myers J."/>
            <person name="Bonds A."/>
            <person name="Quandt C.A."/>
            <person name="Barry K."/>
            <person name="Liu P."/>
            <person name="Grigoriev I."/>
            <person name="Longcore J.E."/>
            <person name="James T.Y."/>
        </authorList>
    </citation>
    <scope>NUCLEOTIDE SEQUENCE</scope>
    <source>
        <strain evidence="1">JEL0318</strain>
    </source>
</reference>
<dbReference type="InterPro" id="IPR051288">
    <property type="entry name" value="Serum_paraoxonase/arylesterase"/>
</dbReference>
<evidence type="ECO:0000313" key="1">
    <source>
        <dbReference type="EMBL" id="KAJ3057012.1"/>
    </source>
</evidence>
<organism evidence="1 2">
    <name type="scientific">Rhizophlyctis rosea</name>
    <dbReference type="NCBI Taxonomy" id="64517"/>
    <lineage>
        <taxon>Eukaryota</taxon>
        <taxon>Fungi</taxon>
        <taxon>Fungi incertae sedis</taxon>
        <taxon>Chytridiomycota</taxon>
        <taxon>Chytridiomycota incertae sedis</taxon>
        <taxon>Chytridiomycetes</taxon>
        <taxon>Rhizophlyctidales</taxon>
        <taxon>Rhizophlyctidaceae</taxon>
        <taxon>Rhizophlyctis</taxon>
    </lineage>
</organism>
<dbReference type="EMBL" id="JADGJD010000013">
    <property type="protein sequence ID" value="KAJ3057012.1"/>
    <property type="molecule type" value="Genomic_DNA"/>
</dbReference>
<dbReference type="Gene3D" id="2.120.10.30">
    <property type="entry name" value="TolB, C-terminal domain"/>
    <property type="match status" value="1"/>
</dbReference>